<dbReference type="RefSeq" id="XP_033682309.1">
    <property type="nucleotide sequence ID" value="XM_033825008.1"/>
</dbReference>
<dbReference type="GeneID" id="54578338"/>
<evidence type="ECO:0000313" key="2">
    <source>
        <dbReference type="EMBL" id="KAF2247305.1"/>
    </source>
</evidence>
<dbReference type="AlphaFoldDB" id="A0A6A6I9S4"/>
<keyword evidence="3" id="KW-1185">Reference proteome</keyword>
<feature type="region of interest" description="Disordered" evidence="1">
    <location>
        <begin position="25"/>
        <end position="50"/>
    </location>
</feature>
<feature type="compositionally biased region" description="Basic and acidic residues" evidence="1">
    <location>
        <begin position="25"/>
        <end position="34"/>
    </location>
</feature>
<evidence type="ECO:0000256" key="1">
    <source>
        <dbReference type="SAM" id="MobiDB-lite"/>
    </source>
</evidence>
<dbReference type="Proteomes" id="UP000800094">
    <property type="component" value="Unassembled WGS sequence"/>
</dbReference>
<dbReference type="EMBL" id="ML987197">
    <property type="protein sequence ID" value="KAF2247305.1"/>
    <property type="molecule type" value="Genomic_DNA"/>
</dbReference>
<dbReference type="OrthoDB" id="7464126at2759"/>
<organism evidence="2 3">
    <name type="scientific">Trematosphaeria pertusa</name>
    <dbReference type="NCBI Taxonomy" id="390896"/>
    <lineage>
        <taxon>Eukaryota</taxon>
        <taxon>Fungi</taxon>
        <taxon>Dikarya</taxon>
        <taxon>Ascomycota</taxon>
        <taxon>Pezizomycotina</taxon>
        <taxon>Dothideomycetes</taxon>
        <taxon>Pleosporomycetidae</taxon>
        <taxon>Pleosporales</taxon>
        <taxon>Massarineae</taxon>
        <taxon>Trematosphaeriaceae</taxon>
        <taxon>Trematosphaeria</taxon>
    </lineage>
</organism>
<sequence length="140" mass="15523">MQRNNNRIQGDIDSVSHRLQDLDVGRDSNKHERIPSPGPPHGLSDSTYDQLLSNIGGDHTRPIHLALQWIAFSVRPIRLEELAEVMSQPRVTRAVALRNPPSYDALLISGLITVSDGSNEVSLIHASLKDYLTSDHITKS</sequence>
<evidence type="ECO:0000313" key="3">
    <source>
        <dbReference type="Proteomes" id="UP000800094"/>
    </source>
</evidence>
<proteinExistence type="predicted"/>
<reference evidence="2" key="1">
    <citation type="journal article" date="2020" name="Stud. Mycol.">
        <title>101 Dothideomycetes genomes: a test case for predicting lifestyles and emergence of pathogens.</title>
        <authorList>
            <person name="Haridas S."/>
            <person name="Albert R."/>
            <person name="Binder M."/>
            <person name="Bloem J."/>
            <person name="Labutti K."/>
            <person name="Salamov A."/>
            <person name="Andreopoulos B."/>
            <person name="Baker S."/>
            <person name="Barry K."/>
            <person name="Bills G."/>
            <person name="Bluhm B."/>
            <person name="Cannon C."/>
            <person name="Castanera R."/>
            <person name="Culley D."/>
            <person name="Daum C."/>
            <person name="Ezra D."/>
            <person name="Gonzalez J."/>
            <person name="Henrissat B."/>
            <person name="Kuo A."/>
            <person name="Liang C."/>
            <person name="Lipzen A."/>
            <person name="Lutzoni F."/>
            <person name="Magnuson J."/>
            <person name="Mondo S."/>
            <person name="Nolan M."/>
            <person name="Ohm R."/>
            <person name="Pangilinan J."/>
            <person name="Park H.-J."/>
            <person name="Ramirez L."/>
            <person name="Alfaro M."/>
            <person name="Sun H."/>
            <person name="Tritt A."/>
            <person name="Yoshinaga Y."/>
            <person name="Zwiers L.-H."/>
            <person name="Turgeon B."/>
            <person name="Goodwin S."/>
            <person name="Spatafora J."/>
            <person name="Crous P."/>
            <person name="Grigoriev I."/>
        </authorList>
    </citation>
    <scope>NUCLEOTIDE SEQUENCE</scope>
    <source>
        <strain evidence="2">CBS 122368</strain>
    </source>
</reference>
<name>A0A6A6I9S4_9PLEO</name>
<feature type="non-terminal residue" evidence="2">
    <location>
        <position position="140"/>
    </location>
</feature>
<gene>
    <name evidence="2" type="ORF">BU26DRAFT_459498</name>
</gene>
<protein>
    <submittedName>
        <fullName evidence="2">Uncharacterized protein</fullName>
    </submittedName>
</protein>
<accession>A0A6A6I9S4</accession>